<keyword evidence="4 8" id="KW-0418">Kinase</keyword>
<dbReference type="InterPro" id="IPR011611">
    <property type="entry name" value="PfkB_dom"/>
</dbReference>
<dbReference type="GO" id="GO:0005988">
    <property type="term" value="P:lactose metabolic process"/>
    <property type="evidence" value="ECO:0007669"/>
    <property type="project" value="UniProtKB-KW"/>
</dbReference>
<comment type="caution">
    <text evidence="10">The sequence shown here is derived from an EMBL/GenBank/DDBJ whole genome shotgun (WGS) entry which is preliminary data.</text>
</comment>
<dbReference type="Gene3D" id="3.40.1190.20">
    <property type="match status" value="1"/>
</dbReference>
<dbReference type="PANTHER" id="PTHR46566:SF1">
    <property type="entry name" value="1-PHOSPHOFRUCTOKINASE"/>
    <property type="match status" value="1"/>
</dbReference>
<evidence type="ECO:0000313" key="11">
    <source>
        <dbReference type="Proteomes" id="UP000247150"/>
    </source>
</evidence>
<proteinExistence type="inferred from homology"/>
<dbReference type="GO" id="GO:0044281">
    <property type="term" value="P:small molecule metabolic process"/>
    <property type="evidence" value="ECO:0007669"/>
    <property type="project" value="UniProtKB-ARBA"/>
</dbReference>
<dbReference type="FunFam" id="3.40.1190.20:FF:000001">
    <property type="entry name" value="Phosphofructokinase"/>
    <property type="match status" value="1"/>
</dbReference>
<dbReference type="EMBL" id="QGTW01000025">
    <property type="protein sequence ID" value="PWW17526.1"/>
    <property type="molecule type" value="Genomic_DNA"/>
</dbReference>
<dbReference type="GO" id="GO:0009024">
    <property type="term" value="F:tagatose-6-phosphate kinase activity"/>
    <property type="evidence" value="ECO:0007669"/>
    <property type="project" value="UniProtKB-EC"/>
</dbReference>
<dbReference type="UniPathway" id="UPA00704">
    <property type="reaction ID" value="UER00715"/>
</dbReference>
<dbReference type="InterPro" id="IPR002173">
    <property type="entry name" value="Carboh/pur_kinase_PfkB_CS"/>
</dbReference>
<reference evidence="10 11" key="1">
    <citation type="submission" date="2018-05" db="EMBL/GenBank/DDBJ databases">
        <title>Freshwater and sediment microbial communities from various areas in North America, analyzing microbe dynamics in response to fracking.</title>
        <authorList>
            <person name="Lamendella R."/>
        </authorList>
    </citation>
    <scope>NUCLEOTIDE SEQUENCE [LARGE SCALE GENOMIC DNA]</scope>
    <source>
        <strain evidence="10 11">15_TX</strain>
    </source>
</reference>
<comment type="similarity">
    <text evidence="1">Belongs to the carbohydrate kinase pfkB family.</text>
</comment>
<evidence type="ECO:0000256" key="5">
    <source>
        <dbReference type="ARBA" id="ARBA00022840"/>
    </source>
</evidence>
<evidence type="ECO:0000259" key="9">
    <source>
        <dbReference type="Pfam" id="PF00294"/>
    </source>
</evidence>
<evidence type="ECO:0000256" key="1">
    <source>
        <dbReference type="ARBA" id="ARBA00005380"/>
    </source>
</evidence>
<evidence type="ECO:0000256" key="8">
    <source>
        <dbReference type="RuleBase" id="RU369061"/>
    </source>
</evidence>
<comment type="pathway">
    <text evidence="7">Carbohydrate metabolism; D-tagatose 6-phosphate degradation; D-glyceraldehyde 3-phosphate and glycerone phosphate from D-tagatose 6-phosphate: step 1/2.</text>
</comment>
<gene>
    <name evidence="10" type="ORF">DFO73_12524</name>
</gene>
<feature type="domain" description="Carbohydrate kinase PfkB" evidence="9">
    <location>
        <begin position="7"/>
        <end position="287"/>
    </location>
</feature>
<dbReference type="InterPro" id="IPR017583">
    <property type="entry name" value="Tagatose/fructose_Pkinase"/>
</dbReference>
<keyword evidence="5 7" id="KW-0067">ATP-binding</keyword>
<accession>A0A2V2ZF94</accession>
<evidence type="ECO:0000256" key="3">
    <source>
        <dbReference type="ARBA" id="ARBA00022741"/>
    </source>
</evidence>
<sequence length="309" mass="33338">MIHTLTLNPSVDYIVELEEIKVGGLNRMQNDTKFPGGKGINVSRVLNRMEIKSKALGFVGGFTGDYIADYLKNENIDTDFVLVAEDTRINVKIKTGTETEINAKGPTISKENLQDLKTKIGILSDGDLLVLAGSIPSTLPETTYEELVKICSENGAAFVVDAEGELLKKVLPYNPFLIKPNHHELGEIFNTEFTAAEEVIPYGQKLVEMGAQNVIVSLAGKGAVLVTDENAYIASVPQGEVRSSVGAGDSMVAGFLAAFEQYRDIERAFQYSVASGSATAFSLGLCTKEKAEGLLPQVSITKINLKGEN</sequence>
<dbReference type="Pfam" id="PF00294">
    <property type="entry name" value="PfkB"/>
    <property type="match status" value="1"/>
</dbReference>
<evidence type="ECO:0000256" key="2">
    <source>
        <dbReference type="ARBA" id="ARBA00022679"/>
    </source>
</evidence>
<dbReference type="AlphaFoldDB" id="A0A2V2ZF94"/>
<evidence type="ECO:0000256" key="7">
    <source>
        <dbReference type="PIRNR" id="PIRNR000535"/>
    </source>
</evidence>
<dbReference type="PROSITE" id="PS00584">
    <property type="entry name" value="PFKB_KINASES_2"/>
    <property type="match status" value="1"/>
</dbReference>
<name>A0A2V2ZF94_9BACI</name>
<dbReference type="RefSeq" id="WP_110067768.1">
    <property type="nucleotide sequence ID" value="NZ_QGTW01000025.1"/>
</dbReference>
<dbReference type="SUPFAM" id="SSF53613">
    <property type="entry name" value="Ribokinase-like"/>
    <property type="match status" value="1"/>
</dbReference>
<dbReference type="OrthoDB" id="9801219at2"/>
<comment type="catalytic activity">
    <reaction evidence="7">
        <text>D-tagatofuranose 6-phosphate + ATP = D-tagatofuranose 1,6-bisphosphate + ADP + H(+)</text>
        <dbReference type="Rhea" id="RHEA:12420"/>
        <dbReference type="ChEBI" id="CHEBI:15378"/>
        <dbReference type="ChEBI" id="CHEBI:30616"/>
        <dbReference type="ChEBI" id="CHEBI:58694"/>
        <dbReference type="ChEBI" id="CHEBI:58695"/>
        <dbReference type="ChEBI" id="CHEBI:456216"/>
        <dbReference type="EC" id="2.7.1.144"/>
    </reaction>
</comment>
<organism evidence="10 11">
    <name type="scientific">Cytobacillus oceanisediminis</name>
    <dbReference type="NCBI Taxonomy" id="665099"/>
    <lineage>
        <taxon>Bacteria</taxon>
        <taxon>Bacillati</taxon>
        <taxon>Bacillota</taxon>
        <taxon>Bacilli</taxon>
        <taxon>Bacillales</taxon>
        <taxon>Bacillaceae</taxon>
        <taxon>Cytobacillus</taxon>
    </lineage>
</organism>
<comment type="similarity">
    <text evidence="7">Belongs to the carbohydrate kinase PfkB family. LacC subfamily.</text>
</comment>
<dbReference type="CDD" id="cd01164">
    <property type="entry name" value="FruK_PfkB_like"/>
    <property type="match status" value="1"/>
</dbReference>
<protein>
    <recommendedName>
        <fullName evidence="7">Tagatose-6-phosphate kinase</fullName>
        <ecNumber evidence="7">2.7.1.144</ecNumber>
    </recommendedName>
</protein>
<keyword evidence="3 7" id="KW-0547">Nucleotide-binding</keyword>
<dbReference type="InterPro" id="IPR029056">
    <property type="entry name" value="Ribokinase-like"/>
</dbReference>
<dbReference type="GO" id="GO:0008662">
    <property type="term" value="F:1-phosphofructokinase activity"/>
    <property type="evidence" value="ECO:0007669"/>
    <property type="project" value="UniProtKB-UniRule"/>
</dbReference>
<dbReference type="InterPro" id="IPR022463">
    <property type="entry name" value="1-PFruKinase"/>
</dbReference>
<dbReference type="GO" id="GO:0005829">
    <property type="term" value="C:cytosol"/>
    <property type="evidence" value="ECO:0007669"/>
    <property type="project" value="TreeGrafter"/>
</dbReference>
<dbReference type="PANTHER" id="PTHR46566">
    <property type="entry name" value="1-PHOSPHOFRUCTOKINASE-RELATED"/>
    <property type="match status" value="1"/>
</dbReference>
<comment type="function">
    <text evidence="8">Catalyzes the ATP-dependent phosphorylation of fructose-l-phosphate to fructose-l,6-bisphosphate.</text>
</comment>
<evidence type="ECO:0000256" key="6">
    <source>
        <dbReference type="ARBA" id="ARBA00047745"/>
    </source>
</evidence>
<dbReference type="EC" id="2.7.1.144" evidence="7"/>
<comment type="catalytic activity">
    <reaction evidence="6 8">
        <text>beta-D-fructose 1-phosphate + ATP = beta-D-fructose 1,6-bisphosphate + ADP + H(+)</text>
        <dbReference type="Rhea" id="RHEA:14213"/>
        <dbReference type="ChEBI" id="CHEBI:15378"/>
        <dbReference type="ChEBI" id="CHEBI:30616"/>
        <dbReference type="ChEBI" id="CHEBI:32966"/>
        <dbReference type="ChEBI" id="CHEBI:138881"/>
        <dbReference type="ChEBI" id="CHEBI:456216"/>
        <dbReference type="EC" id="2.7.1.56"/>
    </reaction>
</comment>
<dbReference type="GO" id="GO:0005524">
    <property type="term" value="F:ATP binding"/>
    <property type="evidence" value="ECO:0007669"/>
    <property type="project" value="UniProtKB-UniRule"/>
</dbReference>
<dbReference type="NCBIfam" id="TIGR03828">
    <property type="entry name" value="pfkB"/>
    <property type="match status" value="1"/>
</dbReference>
<evidence type="ECO:0000256" key="4">
    <source>
        <dbReference type="ARBA" id="ARBA00022777"/>
    </source>
</evidence>
<dbReference type="Proteomes" id="UP000247150">
    <property type="component" value="Unassembled WGS sequence"/>
</dbReference>
<dbReference type="PIRSF" id="PIRSF000535">
    <property type="entry name" value="1PFK/6PFK/LacC"/>
    <property type="match status" value="1"/>
</dbReference>
<dbReference type="GO" id="GO:0016052">
    <property type="term" value="P:carbohydrate catabolic process"/>
    <property type="evidence" value="ECO:0007669"/>
    <property type="project" value="UniProtKB-ARBA"/>
</dbReference>
<evidence type="ECO:0000313" key="10">
    <source>
        <dbReference type="EMBL" id="PWW17526.1"/>
    </source>
</evidence>
<keyword evidence="2 7" id="KW-0808">Transferase</keyword>
<dbReference type="GO" id="GO:2001059">
    <property type="term" value="P:D-tagatose 6-phosphate catabolic process"/>
    <property type="evidence" value="ECO:0007669"/>
    <property type="project" value="UniProtKB-UniPathway"/>
</dbReference>
<keyword evidence="7" id="KW-0423">Lactose metabolism</keyword>
<dbReference type="NCBIfam" id="TIGR03168">
    <property type="entry name" value="1-PFK"/>
    <property type="match status" value="1"/>
</dbReference>